<protein>
    <submittedName>
        <fullName evidence="1">Uncharacterized protein</fullName>
    </submittedName>
</protein>
<sequence>MENISVDNLNLPETPNSTTEQLLELQSSNIIESNVLERLIESGISINKLSKIQYQSDTSDMIKPISIQSHNIDISYQLYGESKSYYDAKIKLYFIIQQILKSVVTDEYIYMITIAMMEKAKFGLIYPLEIENTIKIINHKIQKYLDNEKV</sequence>
<organism evidence="1">
    <name type="scientific">Pithovirus LCPAC102</name>
    <dbReference type="NCBI Taxonomy" id="2506587"/>
    <lineage>
        <taxon>Viruses</taxon>
        <taxon>Pithoviruses</taxon>
    </lineage>
</organism>
<dbReference type="EMBL" id="MK500470">
    <property type="protein sequence ID" value="QBK90231.1"/>
    <property type="molecule type" value="Genomic_DNA"/>
</dbReference>
<gene>
    <name evidence="1" type="ORF">LCPAC102_01440</name>
</gene>
<reference evidence="1" key="1">
    <citation type="journal article" date="2019" name="MBio">
        <title>Virus Genomes from Deep Sea Sediments Expand the Ocean Megavirome and Support Independent Origins of Viral Gigantism.</title>
        <authorList>
            <person name="Backstrom D."/>
            <person name="Yutin N."/>
            <person name="Jorgensen S.L."/>
            <person name="Dharamshi J."/>
            <person name="Homa F."/>
            <person name="Zaremba-Niedwiedzka K."/>
            <person name="Spang A."/>
            <person name="Wolf Y.I."/>
            <person name="Koonin E.V."/>
            <person name="Ettema T.J."/>
        </authorList>
    </citation>
    <scope>NUCLEOTIDE SEQUENCE</scope>
</reference>
<name>A0A4D5XFF5_9VIRU</name>
<proteinExistence type="predicted"/>
<evidence type="ECO:0000313" key="1">
    <source>
        <dbReference type="EMBL" id="QBK90231.1"/>
    </source>
</evidence>
<accession>A0A4D5XFF5</accession>